<name>A0AA88GDA9_NAELO</name>
<evidence type="ECO:0000313" key="3">
    <source>
        <dbReference type="Proteomes" id="UP000816034"/>
    </source>
</evidence>
<dbReference type="SUPFAM" id="SSF55961">
    <property type="entry name" value="Bet v1-like"/>
    <property type="match status" value="1"/>
</dbReference>
<protein>
    <recommendedName>
        <fullName evidence="1">START domain-containing protein</fullName>
    </recommendedName>
</protein>
<dbReference type="PROSITE" id="PS50848">
    <property type="entry name" value="START"/>
    <property type="match status" value="1"/>
</dbReference>
<evidence type="ECO:0000313" key="2">
    <source>
        <dbReference type="EMBL" id="KAG2377319.1"/>
    </source>
</evidence>
<dbReference type="Pfam" id="PF01852">
    <property type="entry name" value="START"/>
    <property type="match status" value="1"/>
</dbReference>
<keyword evidence="3" id="KW-1185">Reference proteome</keyword>
<evidence type="ECO:0000259" key="1">
    <source>
        <dbReference type="PROSITE" id="PS50848"/>
    </source>
</evidence>
<dbReference type="AlphaFoldDB" id="A0AA88GDA9"/>
<dbReference type="Gene3D" id="3.30.530.20">
    <property type="match status" value="1"/>
</dbReference>
<reference evidence="2 3" key="1">
    <citation type="journal article" date="2018" name="BMC Genomics">
        <title>The genome of Naegleria lovaniensis, the basis for a comparative approach to unravel pathogenicity factors of the human pathogenic amoeba N. fowleri.</title>
        <authorList>
            <person name="Liechti N."/>
            <person name="Schurch N."/>
            <person name="Bruggmann R."/>
            <person name="Wittwer M."/>
        </authorList>
    </citation>
    <scope>NUCLEOTIDE SEQUENCE [LARGE SCALE GENOMIC DNA]</scope>
    <source>
        <strain evidence="2 3">ATCC 30569</strain>
    </source>
</reference>
<comment type="caution">
    <text evidence="2">The sequence shown here is derived from an EMBL/GenBank/DDBJ whole genome shotgun (WGS) entry which is preliminary data.</text>
</comment>
<dbReference type="RefSeq" id="XP_044544581.1">
    <property type="nucleotide sequence ID" value="XM_044699395.1"/>
</dbReference>
<feature type="domain" description="START" evidence="1">
    <location>
        <begin position="21"/>
        <end position="249"/>
    </location>
</feature>
<dbReference type="GeneID" id="68101684"/>
<organism evidence="2 3">
    <name type="scientific">Naegleria lovaniensis</name>
    <name type="common">Amoeba</name>
    <dbReference type="NCBI Taxonomy" id="51637"/>
    <lineage>
        <taxon>Eukaryota</taxon>
        <taxon>Discoba</taxon>
        <taxon>Heterolobosea</taxon>
        <taxon>Tetramitia</taxon>
        <taxon>Eutetramitia</taxon>
        <taxon>Vahlkampfiidae</taxon>
        <taxon>Naegleria</taxon>
    </lineage>
</organism>
<dbReference type="InterPro" id="IPR051213">
    <property type="entry name" value="START_lipid_transfer"/>
</dbReference>
<proteinExistence type="predicted"/>
<dbReference type="Proteomes" id="UP000816034">
    <property type="component" value="Unassembled WGS sequence"/>
</dbReference>
<accession>A0AA88GDA9</accession>
<dbReference type="InterPro" id="IPR002913">
    <property type="entry name" value="START_lipid-bd_dom"/>
</dbReference>
<dbReference type="EMBL" id="PYSW02000038">
    <property type="protein sequence ID" value="KAG2377319.1"/>
    <property type="molecule type" value="Genomic_DNA"/>
</dbReference>
<sequence length="249" mass="28685">MSQPPTQQLSESFDLARKWYEESRSSSAQQHGWTKYKTTEEGAHYWINKDKHDYWVFQGEMLNVECANNVASSPRDIIHYLEVEEKRLLWDEELVKSERIPIGSSSSTSIAVTSHHHEDLGAFYRVFSSGSRFISNREFVILRNIYQDPTHPENVLWLVTKSGYEVPGYEHDKAPKNSSNVRGVVHLTAWRIELVKTEGNNSYFNLFIMTHSEPGGWVKPSMYNSGVGDRPCATVLRLVKHLRSLTKSH</sequence>
<dbReference type="InterPro" id="IPR023393">
    <property type="entry name" value="START-like_dom_sf"/>
</dbReference>
<dbReference type="GO" id="GO:0008289">
    <property type="term" value="F:lipid binding"/>
    <property type="evidence" value="ECO:0007669"/>
    <property type="project" value="InterPro"/>
</dbReference>
<dbReference type="GO" id="GO:0005737">
    <property type="term" value="C:cytoplasm"/>
    <property type="evidence" value="ECO:0007669"/>
    <property type="project" value="UniProtKB-ARBA"/>
</dbReference>
<dbReference type="PANTHER" id="PTHR19308:SF14">
    <property type="entry name" value="START DOMAIN-CONTAINING PROTEIN"/>
    <property type="match status" value="1"/>
</dbReference>
<gene>
    <name evidence="2" type="ORF">C9374_009230</name>
</gene>
<dbReference type="PANTHER" id="PTHR19308">
    <property type="entry name" value="PHOSPHATIDYLCHOLINE TRANSFER PROTEIN"/>
    <property type="match status" value="1"/>
</dbReference>